<evidence type="ECO:0000313" key="2">
    <source>
        <dbReference type="EMBL" id="RXF74317.1"/>
    </source>
</evidence>
<dbReference type="GO" id="GO:0008171">
    <property type="term" value="F:O-methyltransferase activity"/>
    <property type="evidence" value="ECO:0007669"/>
    <property type="project" value="TreeGrafter"/>
</dbReference>
<protein>
    <submittedName>
        <fullName evidence="2">FkbM family methyltransferase</fullName>
    </submittedName>
</protein>
<keyword evidence="2" id="KW-0489">Methyltransferase</keyword>
<evidence type="ECO:0000313" key="3">
    <source>
        <dbReference type="Proteomes" id="UP000289708"/>
    </source>
</evidence>
<dbReference type="GO" id="GO:0032259">
    <property type="term" value="P:methylation"/>
    <property type="evidence" value="ECO:0007669"/>
    <property type="project" value="UniProtKB-KW"/>
</dbReference>
<dbReference type="Proteomes" id="UP000289708">
    <property type="component" value="Unassembled WGS sequence"/>
</dbReference>
<dbReference type="EMBL" id="RYFI01000004">
    <property type="protein sequence ID" value="RXF74317.1"/>
    <property type="molecule type" value="Genomic_DNA"/>
</dbReference>
<dbReference type="InterPro" id="IPR029063">
    <property type="entry name" value="SAM-dependent_MTases_sf"/>
</dbReference>
<dbReference type="InterPro" id="IPR053188">
    <property type="entry name" value="FkbM_Methyltransferase"/>
</dbReference>
<evidence type="ECO:0000259" key="1">
    <source>
        <dbReference type="Pfam" id="PF05050"/>
    </source>
</evidence>
<reference evidence="2 3" key="1">
    <citation type="submission" date="2018-12" db="EMBL/GenBank/DDBJ databases">
        <title>bacterium Hansschlegelia zhihuaiae S113.</title>
        <authorList>
            <person name="He J."/>
        </authorList>
    </citation>
    <scope>NUCLEOTIDE SEQUENCE [LARGE SCALE GENOMIC DNA]</scope>
    <source>
        <strain evidence="2 3">S 113</strain>
    </source>
</reference>
<accession>A0A4Q0MKL9</accession>
<dbReference type="PANTHER" id="PTHR36973">
    <property type="entry name" value="SLL1456 PROTEIN-RELATED"/>
    <property type="match status" value="1"/>
</dbReference>
<comment type="caution">
    <text evidence="2">The sequence shown here is derived from an EMBL/GenBank/DDBJ whole genome shotgun (WGS) entry which is preliminary data.</text>
</comment>
<dbReference type="Gene3D" id="3.40.50.150">
    <property type="entry name" value="Vaccinia Virus protein VP39"/>
    <property type="match status" value="1"/>
</dbReference>
<sequence>MSVVDHASLLRRLSENGWELNVLYDVGANIGRWSIEAQRVLPGARFELFEPLVGRYKPVDDAVRFSQIRDYGLHPVALSDENKTDNIKLLGNMGVGSSILLLDADRRKDIPLIECDYARMDDIVAAKGLRAPDFIKLDTQASELRILKGAVETLKKNKFVLVETWMRRSYGPETPLFHELANFMYEQDYILYEIILSEGRDPDGTLRWFDAVFQNKAFSRFDAAQL</sequence>
<keyword evidence="3" id="KW-1185">Reference proteome</keyword>
<dbReference type="InterPro" id="IPR006342">
    <property type="entry name" value="FkbM_mtfrase"/>
</dbReference>
<organism evidence="2 3">
    <name type="scientific">Hansschlegelia zhihuaiae</name>
    <dbReference type="NCBI Taxonomy" id="405005"/>
    <lineage>
        <taxon>Bacteria</taxon>
        <taxon>Pseudomonadati</taxon>
        <taxon>Pseudomonadota</taxon>
        <taxon>Alphaproteobacteria</taxon>
        <taxon>Hyphomicrobiales</taxon>
        <taxon>Methylopilaceae</taxon>
        <taxon>Hansschlegelia</taxon>
    </lineage>
</organism>
<dbReference type="RefSeq" id="WP_128776542.1">
    <property type="nucleotide sequence ID" value="NZ_RYFI01000004.1"/>
</dbReference>
<dbReference type="SUPFAM" id="SSF53335">
    <property type="entry name" value="S-adenosyl-L-methionine-dependent methyltransferases"/>
    <property type="match status" value="1"/>
</dbReference>
<dbReference type="NCBIfam" id="TIGR01444">
    <property type="entry name" value="fkbM_fam"/>
    <property type="match status" value="1"/>
</dbReference>
<dbReference type="Pfam" id="PF05050">
    <property type="entry name" value="Methyltransf_21"/>
    <property type="match status" value="1"/>
</dbReference>
<gene>
    <name evidence="2" type="ORF">EK403_05690</name>
</gene>
<dbReference type="OrthoDB" id="292760at2"/>
<feature type="domain" description="Methyltransferase FkbM" evidence="1">
    <location>
        <begin position="25"/>
        <end position="190"/>
    </location>
</feature>
<name>A0A4Q0MKL9_9HYPH</name>
<proteinExistence type="predicted"/>
<dbReference type="AlphaFoldDB" id="A0A4Q0MKL9"/>
<keyword evidence="2" id="KW-0808">Transferase</keyword>
<dbReference type="PANTHER" id="PTHR36973:SF4">
    <property type="entry name" value="NODULATION PROTEIN"/>
    <property type="match status" value="1"/>
</dbReference>